<dbReference type="PANTHER" id="PTHR46796">
    <property type="entry name" value="HTH-TYPE TRANSCRIPTIONAL ACTIVATOR RHAS-RELATED"/>
    <property type="match status" value="1"/>
</dbReference>
<evidence type="ECO:0000313" key="6">
    <source>
        <dbReference type="Proteomes" id="UP000277766"/>
    </source>
</evidence>
<dbReference type="SUPFAM" id="SSF46689">
    <property type="entry name" value="Homeodomain-like"/>
    <property type="match status" value="2"/>
</dbReference>
<dbReference type="PROSITE" id="PS01124">
    <property type="entry name" value="HTH_ARAC_FAMILY_2"/>
    <property type="match status" value="1"/>
</dbReference>
<dbReference type="SUPFAM" id="SSF55785">
    <property type="entry name" value="PYP-like sensor domain (PAS domain)"/>
    <property type="match status" value="1"/>
</dbReference>
<proteinExistence type="predicted"/>
<dbReference type="EMBL" id="RXPE01000066">
    <property type="protein sequence ID" value="RTR18414.1"/>
    <property type="molecule type" value="Genomic_DNA"/>
</dbReference>
<dbReference type="OrthoDB" id="9791615at2"/>
<keyword evidence="3" id="KW-0804">Transcription</keyword>
<dbReference type="PRINTS" id="PR00032">
    <property type="entry name" value="HTHARAC"/>
</dbReference>
<keyword evidence="2" id="KW-0238">DNA-binding</keyword>
<evidence type="ECO:0000256" key="2">
    <source>
        <dbReference type="ARBA" id="ARBA00023125"/>
    </source>
</evidence>
<reference evidence="5 6" key="1">
    <citation type="submission" date="2018-12" db="EMBL/GenBank/DDBJ databases">
        <title>Deinococcus radiophilus ATCC 27603 genome sequencing and assembly.</title>
        <authorList>
            <person name="Maclea K.S."/>
            <person name="Maynard C.R."/>
        </authorList>
    </citation>
    <scope>NUCLEOTIDE SEQUENCE [LARGE SCALE GENOMIC DNA]</scope>
    <source>
        <strain evidence="5 6">ATCC 27603</strain>
    </source>
</reference>
<dbReference type="InterPro" id="IPR018060">
    <property type="entry name" value="HTH_AraC"/>
</dbReference>
<dbReference type="InterPro" id="IPR013656">
    <property type="entry name" value="PAS_4"/>
</dbReference>
<gene>
    <name evidence="5" type="ORF">EJ104_13640</name>
</gene>
<evidence type="ECO:0000256" key="3">
    <source>
        <dbReference type="ARBA" id="ARBA00023163"/>
    </source>
</evidence>
<dbReference type="Pfam" id="PF08448">
    <property type="entry name" value="PAS_4"/>
    <property type="match status" value="1"/>
</dbReference>
<organism evidence="5 6">
    <name type="scientific">Deinococcus radiophilus</name>
    <dbReference type="NCBI Taxonomy" id="32062"/>
    <lineage>
        <taxon>Bacteria</taxon>
        <taxon>Thermotogati</taxon>
        <taxon>Deinococcota</taxon>
        <taxon>Deinococci</taxon>
        <taxon>Deinococcales</taxon>
        <taxon>Deinococcaceae</taxon>
        <taxon>Deinococcus</taxon>
    </lineage>
</organism>
<dbReference type="InterPro" id="IPR000014">
    <property type="entry name" value="PAS"/>
</dbReference>
<evidence type="ECO:0000256" key="1">
    <source>
        <dbReference type="ARBA" id="ARBA00023015"/>
    </source>
</evidence>
<dbReference type="PANTHER" id="PTHR46796:SF13">
    <property type="entry name" value="HTH-TYPE TRANSCRIPTIONAL ACTIVATOR RHAS"/>
    <property type="match status" value="1"/>
</dbReference>
<dbReference type="NCBIfam" id="TIGR00229">
    <property type="entry name" value="sensory_box"/>
    <property type="match status" value="1"/>
</dbReference>
<feature type="domain" description="HTH araC/xylS-type" evidence="4">
    <location>
        <begin position="190"/>
        <end position="288"/>
    </location>
</feature>
<accession>A0A431VFP4</accession>
<dbReference type="InterPro" id="IPR035965">
    <property type="entry name" value="PAS-like_dom_sf"/>
</dbReference>
<dbReference type="InterPro" id="IPR050204">
    <property type="entry name" value="AraC_XylS_family_regulators"/>
</dbReference>
<dbReference type="InterPro" id="IPR009057">
    <property type="entry name" value="Homeodomain-like_sf"/>
</dbReference>
<name>A0A431VFP4_9DEIO</name>
<dbReference type="SMART" id="SM00342">
    <property type="entry name" value="HTH_ARAC"/>
    <property type="match status" value="1"/>
</dbReference>
<dbReference type="Gene3D" id="3.30.450.20">
    <property type="entry name" value="PAS domain"/>
    <property type="match status" value="1"/>
</dbReference>
<protein>
    <submittedName>
        <fullName evidence="5">AraC family transcriptional regulator</fullName>
    </submittedName>
</protein>
<dbReference type="Proteomes" id="UP000277766">
    <property type="component" value="Unassembled WGS sequence"/>
</dbReference>
<comment type="caution">
    <text evidence="5">The sequence shown here is derived from an EMBL/GenBank/DDBJ whole genome shotgun (WGS) entry which is preliminary data.</text>
</comment>
<evidence type="ECO:0000259" key="4">
    <source>
        <dbReference type="PROSITE" id="PS01124"/>
    </source>
</evidence>
<dbReference type="InterPro" id="IPR020449">
    <property type="entry name" value="Tscrpt_reg_AraC-type_HTH"/>
</dbReference>
<dbReference type="Gene3D" id="1.10.10.60">
    <property type="entry name" value="Homeodomain-like"/>
    <property type="match status" value="1"/>
</dbReference>
<sequence length="295" mass="32569">MAEGGRQQAQGCRSAAAQPGLFPGSFCPLPVPAILRAVSAPPNSPVRPTPQLLAALLHPVHASPLEAIMDTQPDLAFYLKDIQGRYVMVNEVLRRRTGRALKGDLLGLTAAEVFTGDTGERTRLQDEQTLLERQELHDVLEFYLTGAGEPIWCLTDKLPLIAPGGEVLGLVGFSRDLPTASRHPDFPRVASALAYIHAHFAEDLRLRDVAAQVGLSTDTLERLVRRVTRLTPKQLLLRVRFEHAVRLLRGTELSVSQVAHACGYSDHSAFSRKFRMMAGLTPQAYRKRLREMGEK</sequence>
<dbReference type="GO" id="GO:0003700">
    <property type="term" value="F:DNA-binding transcription factor activity"/>
    <property type="evidence" value="ECO:0007669"/>
    <property type="project" value="InterPro"/>
</dbReference>
<dbReference type="AlphaFoldDB" id="A0A431VFP4"/>
<evidence type="ECO:0000313" key="5">
    <source>
        <dbReference type="EMBL" id="RTR18414.1"/>
    </source>
</evidence>
<keyword evidence="1" id="KW-0805">Transcription regulation</keyword>
<keyword evidence="6" id="KW-1185">Reference proteome</keyword>
<dbReference type="Pfam" id="PF12833">
    <property type="entry name" value="HTH_18"/>
    <property type="match status" value="1"/>
</dbReference>
<dbReference type="GO" id="GO:0043565">
    <property type="term" value="F:sequence-specific DNA binding"/>
    <property type="evidence" value="ECO:0007669"/>
    <property type="project" value="InterPro"/>
</dbReference>